<dbReference type="InterPro" id="IPR007621">
    <property type="entry name" value="TPM_dom"/>
</dbReference>
<organism evidence="3 4">
    <name type="scientific">Gracilariopsis chorda</name>
    <dbReference type="NCBI Taxonomy" id="448386"/>
    <lineage>
        <taxon>Eukaryota</taxon>
        <taxon>Rhodophyta</taxon>
        <taxon>Florideophyceae</taxon>
        <taxon>Rhodymeniophycidae</taxon>
        <taxon>Gracilariales</taxon>
        <taxon>Gracilariaceae</taxon>
        <taxon>Gracilariopsis</taxon>
    </lineage>
</organism>
<feature type="transmembrane region" description="Helical" evidence="1">
    <location>
        <begin position="177"/>
        <end position="195"/>
    </location>
</feature>
<dbReference type="OrthoDB" id="417797at2759"/>
<gene>
    <name evidence="3" type="ORF">BWQ96_10208</name>
</gene>
<keyword evidence="1" id="KW-0812">Transmembrane</keyword>
<proteinExistence type="predicted"/>
<dbReference type="EMBL" id="NBIV01000360">
    <property type="protein sequence ID" value="PXF40082.1"/>
    <property type="molecule type" value="Genomic_DNA"/>
</dbReference>
<evidence type="ECO:0000256" key="1">
    <source>
        <dbReference type="SAM" id="Phobius"/>
    </source>
</evidence>
<dbReference type="AlphaFoldDB" id="A0A2V3IDC3"/>
<dbReference type="Proteomes" id="UP000247409">
    <property type="component" value="Unassembled WGS sequence"/>
</dbReference>
<reference evidence="3 4" key="1">
    <citation type="journal article" date="2018" name="Mol. Biol. Evol.">
        <title>Analysis of the draft genome of the red seaweed Gracilariopsis chorda provides insights into genome size evolution in Rhodophyta.</title>
        <authorList>
            <person name="Lee J."/>
            <person name="Yang E.C."/>
            <person name="Graf L."/>
            <person name="Yang J.H."/>
            <person name="Qiu H."/>
            <person name="Zel Zion U."/>
            <person name="Chan C.X."/>
            <person name="Stephens T.G."/>
            <person name="Weber A.P.M."/>
            <person name="Boo G.H."/>
            <person name="Boo S.M."/>
            <person name="Kim K.M."/>
            <person name="Shin Y."/>
            <person name="Jung M."/>
            <person name="Lee S.J."/>
            <person name="Yim H.S."/>
            <person name="Lee J.H."/>
            <person name="Bhattacharya D."/>
            <person name="Yoon H.S."/>
        </authorList>
    </citation>
    <scope>NUCLEOTIDE SEQUENCE [LARGE SCALE GENOMIC DNA]</scope>
    <source>
        <strain evidence="3 4">SKKU-2015</strain>
        <tissue evidence="3">Whole body</tissue>
    </source>
</reference>
<protein>
    <submittedName>
        <fullName evidence="3">Thylakoid lumenal 15.0 kDa protein 2, chloroplastic</fullName>
    </submittedName>
</protein>
<comment type="caution">
    <text evidence="3">The sequence shown here is derived from an EMBL/GenBank/DDBJ whole genome shotgun (WGS) entry which is preliminary data.</text>
</comment>
<dbReference type="PANTHER" id="PTHR35514:SF1">
    <property type="entry name" value="THYLAKOID LUMENAL 15.0 KDA PROTEIN 2, CHLOROPLASTIC"/>
    <property type="match status" value="1"/>
</dbReference>
<keyword evidence="4" id="KW-1185">Reference proteome</keyword>
<dbReference type="Pfam" id="PF04536">
    <property type="entry name" value="TPM_phosphatase"/>
    <property type="match status" value="1"/>
</dbReference>
<keyword evidence="1" id="KW-1133">Transmembrane helix</keyword>
<evidence type="ECO:0000259" key="2">
    <source>
        <dbReference type="Pfam" id="PF04536"/>
    </source>
</evidence>
<name>A0A2V3IDC3_9FLOR</name>
<accession>A0A2V3IDC3</accession>
<keyword evidence="1" id="KW-0472">Membrane</keyword>
<dbReference type="PANTHER" id="PTHR35514">
    <property type="entry name" value="THYLAKOID LUMENAL 15.0 KDA PROTEIN 2, CHLOROPLASTIC"/>
    <property type="match status" value="1"/>
</dbReference>
<sequence length="270" mass="29166">MRSSTSAAFLPPRAFPTQRRAYCSPRCQQAPPQPSPTTPSLLDLENVLTIGERQRLQTTLSDIQNKANIRISLLTQSERTAPGRKIQTVFPQDENSVLIVAEPSSPNLLRFRVGETVKQKLPPSFWNELANRYGNSFYVRETGADVALLQALQAVQQCATVEGRICRFVPGVSTDQLAVSVCCAAAAGALVGVVARTGGEKFNARYVALYSPLWGIFFVSFGLGPVLARVPGASWQLASVVAAFVSIVALVWIWVPIGIGPPGRDSTPDV</sequence>
<feature type="domain" description="TPM" evidence="2">
    <location>
        <begin position="43"/>
        <end position="157"/>
    </location>
</feature>
<evidence type="ECO:0000313" key="4">
    <source>
        <dbReference type="Proteomes" id="UP000247409"/>
    </source>
</evidence>
<evidence type="ECO:0000313" key="3">
    <source>
        <dbReference type="EMBL" id="PXF40082.1"/>
    </source>
</evidence>
<dbReference type="STRING" id="448386.A0A2V3IDC3"/>
<feature type="transmembrane region" description="Helical" evidence="1">
    <location>
        <begin position="234"/>
        <end position="255"/>
    </location>
</feature>
<feature type="transmembrane region" description="Helical" evidence="1">
    <location>
        <begin position="207"/>
        <end position="228"/>
    </location>
</feature>